<evidence type="ECO:0000313" key="3">
    <source>
        <dbReference type="Proteomes" id="UP001501337"/>
    </source>
</evidence>
<gene>
    <name evidence="2" type="ORF">GCM10022278_18640</name>
</gene>
<sequence>MTESSARLSSSGKSAKNAGESGTAAEGSLHASGAVKRGSETKPRAPSAIEVAAYLRANPDFFLEHEALLTELRLPHESGAAISLIEKQVAVFRAQRDSYEQQLNSLIETARENDQLFNKSKRLLTSLLEARTLDEILVVLQDGFLRDFRVDFCSLIVFDDAIQGASARSGARASNVQRSTANAAGEALEDMLSVGRVSFGRLTAKQREYLFPVSSEAVGSCAVIPLQYESPLGVLSIGSRKEDYFDSSMGSMFLTYIADTLSRLLPPLLYKESMALRSS</sequence>
<dbReference type="RefSeq" id="WP_344805604.1">
    <property type="nucleotide sequence ID" value="NZ_BAABBO010000009.1"/>
</dbReference>
<comment type="caution">
    <text evidence="2">The sequence shown here is derived from an EMBL/GenBank/DDBJ whole genome shotgun (WGS) entry which is preliminary data.</text>
</comment>
<protein>
    <submittedName>
        <fullName evidence="2">DUF484 family protein</fullName>
    </submittedName>
</protein>
<evidence type="ECO:0000313" key="2">
    <source>
        <dbReference type="EMBL" id="GAA3960825.1"/>
    </source>
</evidence>
<accession>A0ABP7P717</accession>
<dbReference type="Pfam" id="PF04340">
    <property type="entry name" value="DUF484"/>
    <property type="match status" value="1"/>
</dbReference>
<proteinExistence type="predicted"/>
<feature type="compositionally biased region" description="Low complexity" evidence="1">
    <location>
        <begin position="1"/>
        <end position="16"/>
    </location>
</feature>
<dbReference type="InterPro" id="IPR007435">
    <property type="entry name" value="DUF484"/>
</dbReference>
<dbReference type="PANTHER" id="PTHR38765:SF1">
    <property type="entry name" value="DUF484 DOMAIN-CONTAINING PROTEIN"/>
    <property type="match status" value="1"/>
</dbReference>
<dbReference type="EMBL" id="BAABBO010000009">
    <property type="protein sequence ID" value="GAA3960825.1"/>
    <property type="molecule type" value="Genomic_DNA"/>
</dbReference>
<keyword evidence="3" id="KW-1185">Reference proteome</keyword>
<dbReference type="InterPro" id="IPR029016">
    <property type="entry name" value="GAF-like_dom_sf"/>
</dbReference>
<dbReference type="Gene3D" id="3.30.450.40">
    <property type="match status" value="1"/>
</dbReference>
<name>A0ABP7P717_9GAMM</name>
<evidence type="ECO:0000256" key="1">
    <source>
        <dbReference type="SAM" id="MobiDB-lite"/>
    </source>
</evidence>
<reference evidence="3" key="1">
    <citation type="journal article" date="2019" name="Int. J. Syst. Evol. Microbiol.">
        <title>The Global Catalogue of Microorganisms (GCM) 10K type strain sequencing project: providing services to taxonomists for standard genome sequencing and annotation.</title>
        <authorList>
            <consortium name="The Broad Institute Genomics Platform"/>
            <consortium name="The Broad Institute Genome Sequencing Center for Infectious Disease"/>
            <person name="Wu L."/>
            <person name="Ma J."/>
        </authorList>
    </citation>
    <scope>NUCLEOTIDE SEQUENCE [LARGE SCALE GENOMIC DNA]</scope>
    <source>
        <strain evidence="3">JCM 17555</strain>
    </source>
</reference>
<feature type="region of interest" description="Disordered" evidence="1">
    <location>
        <begin position="1"/>
        <end position="42"/>
    </location>
</feature>
<dbReference type="Proteomes" id="UP001501337">
    <property type="component" value="Unassembled WGS sequence"/>
</dbReference>
<dbReference type="PANTHER" id="PTHR38765">
    <property type="entry name" value="DUF484 DOMAIN-CONTAINING PROTEIN"/>
    <property type="match status" value="1"/>
</dbReference>
<organism evidence="2 3">
    <name type="scientific">Allohahella marinimesophila</name>
    <dbReference type="NCBI Taxonomy" id="1054972"/>
    <lineage>
        <taxon>Bacteria</taxon>
        <taxon>Pseudomonadati</taxon>
        <taxon>Pseudomonadota</taxon>
        <taxon>Gammaproteobacteria</taxon>
        <taxon>Oceanospirillales</taxon>
        <taxon>Hahellaceae</taxon>
        <taxon>Allohahella</taxon>
    </lineage>
</organism>